<reference evidence="9 10" key="1">
    <citation type="journal article" date="2016" name="Nat. Commun.">
        <title>Thousands of microbial genomes shed light on interconnected biogeochemical processes in an aquifer system.</title>
        <authorList>
            <person name="Anantharaman K."/>
            <person name="Brown C.T."/>
            <person name="Hug L.A."/>
            <person name="Sharon I."/>
            <person name="Castelle C.J."/>
            <person name="Probst A.J."/>
            <person name="Thomas B.C."/>
            <person name="Singh A."/>
            <person name="Wilkins M.J."/>
            <person name="Karaoz U."/>
            <person name="Brodie E.L."/>
            <person name="Williams K.H."/>
            <person name="Hubbard S.S."/>
            <person name="Banfield J.F."/>
        </authorList>
    </citation>
    <scope>NUCLEOTIDE SEQUENCE [LARGE SCALE GENOMIC DNA]</scope>
</reference>
<dbReference type="InterPro" id="IPR053926">
    <property type="entry name" value="RecX_HTH_1st"/>
</dbReference>
<dbReference type="GO" id="GO:0005737">
    <property type="term" value="C:cytoplasm"/>
    <property type="evidence" value="ECO:0007669"/>
    <property type="project" value="UniProtKB-SubCell"/>
</dbReference>
<dbReference type="Gene3D" id="1.10.10.10">
    <property type="entry name" value="Winged helix-like DNA-binding domain superfamily/Winged helix DNA-binding domain"/>
    <property type="match status" value="3"/>
</dbReference>
<protein>
    <recommendedName>
        <fullName evidence="3 5">Regulatory protein RecX</fullName>
    </recommendedName>
</protein>
<dbReference type="EMBL" id="MFKE01000016">
    <property type="protein sequence ID" value="OGG35251.1"/>
    <property type="molecule type" value="Genomic_DNA"/>
</dbReference>
<evidence type="ECO:0000259" key="6">
    <source>
        <dbReference type="Pfam" id="PF02631"/>
    </source>
</evidence>
<dbReference type="InterPro" id="IPR003783">
    <property type="entry name" value="Regulatory_RecX"/>
</dbReference>
<evidence type="ECO:0000256" key="5">
    <source>
        <dbReference type="HAMAP-Rule" id="MF_01114"/>
    </source>
</evidence>
<keyword evidence="4 5" id="KW-0963">Cytoplasm</keyword>
<dbReference type="InterPro" id="IPR053925">
    <property type="entry name" value="RecX_HTH_3rd"/>
</dbReference>
<feature type="domain" description="RecX second three-helical" evidence="6">
    <location>
        <begin position="54"/>
        <end position="95"/>
    </location>
</feature>
<evidence type="ECO:0000259" key="7">
    <source>
        <dbReference type="Pfam" id="PF21981"/>
    </source>
</evidence>
<dbReference type="PANTHER" id="PTHR33602">
    <property type="entry name" value="REGULATORY PROTEIN RECX FAMILY PROTEIN"/>
    <property type="match status" value="1"/>
</dbReference>
<dbReference type="HAMAP" id="MF_01114">
    <property type="entry name" value="RecX"/>
    <property type="match status" value="1"/>
</dbReference>
<dbReference type="Proteomes" id="UP000176186">
    <property type="component" value="Unassembled WGS sequence"/>
</dbReference>
<dbReference type="PANTHER" id="PTHR33602:SF1">
    <property type="entry name" value="REGULATORY PROTEIN RECX FAMILY PROTEIN"/>
    <property type="match status" value="1"/>
</dbReference>
<evidence type="ECO:0000256" key="1">
    <source>
        <dbReference type="ARBA" id="ARBA00004496"/>
    </source>
</evidence>
<dbReference type="AlphaFoldDB" id="A0A1F6BE76"/>
<dbReference type="Pfam" id="PF21982">
    <property type="entry name" value="RecX_HTH1"/>
    <property type="match status" value="1"/>
</dbReference>
<comment type="similarity">
    <text evidence="2 5">Belongs to the RecX family.</text>
</comment>
<organism evidence="9 10">
    <name type="scientific">Candidatus Gottesmanbacteria bacterium RIFOXYB1_FULL_47_11</name>
    <dbReference type="NCBI Taxonomy" id="1798401"/>
    <lineage>
        <taxon>Bacteria</taxon>
        <taxon>Candidatus Gottesmaniibacteriota</taxon>
    </lineage>
</organism>
<proteinExistence type="inferred from homology"/>
<gene>
    <name evidence="5" type="primary">recX</name>
    <name evidence="9" type="ORF">A2363_02380</name>
</gene>
<comment type="subcellular location">
    <subcellularLocation>
        <location evidence="1 5">Cytoplasm</location>
    </subcellularLocation>
</comment>
<dbReference type="GO" id="GO:0006282">
    <property type="term" value="P:regulation of DNA repair"/>
    <property type="evidence" value="ECO:0007669"/>
    <property type="project" value="UniProtKB-UniRule"/>
</dbReference>
<evidence type="ECO:0000313" key="9">
    <source>
        <dbReference type="EMBL" id="OGG35251.1"/>
    </source>
</evidence>
<comment type="caution">
    <text evidence="9">The sequence shown here is derived from an EMBL/GenBank/DDBJ whole genome shotgun (WGS) entry which is preliminary data.</text>
</comment>
<evidence type="ECO:0000256" key="2">
    <source>
        <dbReference type="ARBA" id="ARBA00009695"/>
    </source>
</evidence>
<evidence type="ECO:0000256" key="3">
    <source>
        <dbReference type="ARBA" id="ARBA00018111"/>
    </source>
</evidence>
<feature type="domain" description="RecX first three-helical" evidence="8">
    <location>
        <begin position="11"/>
        <end position="46"/>
    </location>
</feature>
<dbReference type="Pfam" id="PF02631">
    <property type="entry name" value="RecX_HTH2"/>
    <property type="match status" value="1"/>
</dbReference>
<evidence type="ECO:0000256" key="4">
    <source>
        <dbReference type="ARBA" id="ARBA00022490"/>
    </source>
</evidence>
<dbReference type="InterPro" id="IPR036388">
    <property type="entry name" value="WH-like_DNA-bd_sf"/>
</dbReference>
<evidence type="ECO:0000259" key="8">
    <source>
        <dbReference type="Pfam" id="PF21982"/>
    </source>
</evidence>
<dbReference type="Pfam" id="PF21981">
    <property type="entry name" value="RecX_HTH3"/>
    <property type="match status" value="1"/>
</dbReference>
<sequence length="153" mass="17538">MDNPYYERLINAAIRFVSFRPRSEHELREFLLKKPNHQDIEKVILRMRELGYADDEKFASWWVQQRTAFRPKGNRVITMELKAKGVADEVIASALASRGSESLLAAARQAVARKMPLWSKLPNMARRKKIYDYLGRRGFDGATIGKLIDGGAD</sequence>
<dbReference type="STRING" id="1798401.A2363_02380"/>
<dbReference type="InterPro" id="IPR053924">
    <property type="entry name" value="RecX_HTH_2nd"/>
</dbReference>
<name>A0A1F6BE76_9BACT</name>
<evidence type="ECO:0000313" key="10">
    <source>
        <dbReference type="Proteomes" id="UP000176186"/>
    </source>
</evidence>
<comment type="function">
    <text evidence="5">Modulates RecA activity.</text>
</comment>
<feature type="domain" description="RecX third three-helical" evidence="7">
    <location>
        <begin position="104"/>
        <end position="146"/>
    </location>
</feature>
<accession>A0A1F6BE76</accession>